<accession>A0AAP0EBQ7</accession>
<feature type="region of interest" description="Disordered" evidence="1">
    <location>
        <begin position="55"/>
        <end position="79"/>
    </location>
</feature>
<evidence type="ECO:0000313" key="3">
    <source>
        <dbReference type="EMBL" id="KAK9090336.1"/>
    </source>
</evidence>
<evidence type="ECO:0000256" key="2">
    <source>
        <dbReference type="SAM" id="SignalP"/>
    </source>
</evidence>
<protein>
    <submittedName>
        <fullName evidence="3">Uncharacterized protein</fullName>
    </submittedName>
</protein>
<organism evidence="3 4">
    <name type="scientific">Stephania japonica</name>
    <dbReference type="NCBI Taxonomy" id="461633"/>
    <lineage>
        <taxon>Eukaryota</taxon>
        <taxon>Viridiplantae</taxon>
        <taxon>Streptophyta</taxon>
        <taxon>Embryophyta</taxon>
        <taxon>Tracheophyta</taxon>
        <taxon>Spermatophyta</taxon>
        <taxon>Magnoliopsida</taxon>
        <taxon>Ranunculales</taxon>
        <taxon>Menispermaceae</taxon>
        <taxon>Menispermoideae</taxon>
        <taxon>Cissampelideae</taxon>
        <taxon>Stephania</taxon>
    </lineage>
</organism>
<evidence type="ECO:0000313" key="4">
    <source>
        <dbReference type="Proteomes" id="UP001417504"/>
    </source>
</evidence>
<sequence length="79" mass="9097">MAIFPPRITLMLFIKIFFTFLLIGCSSVALGEKENNESKLGHNQYTHLRSLKRSTWNEPLPPRANQHRQLQSPPPHTIS</sequence>
<gene>
    <name evidence="3" type="ORF">Sjap_023513</name>
</gene>
<proteinExistence type="predicted"/>
<feature type="signal peptide" evidence="2">
    <location>
        <begin position="1"/>
        <end position="31"/>
    </location>
</feature>
<evidence type="ECO:0000256" key="1">
    <source>
        <dbReference type="SAM" id="MobiDB-lite"/>
    </source>
</evidence>
<comment type="caution">
    <text evidence="3">The sequence shown here is derived from an EMBL/GenBank/DDBJ whole genome shotgun (WGS) entry which is preliminary data.</text>
</comment>
<reference evidence="3 4" key="1">
    <citation type="submission" date="2024-01" db="EMBL/GenBank/DDBJ databases">
        <title>Genome assemblies of Stephania.</title>
        <authorList>
            <person name="Yang L."/>
        </authorList>
    </citation>
    <scope>NUCLEOTIDE SEQUENCE [LARGE SCALE GENOMIC DNA]</scope>
    <source>
        <strain evidence="3">QJT</strain>
        <tissue evidence="3">Leaf</tissue>
    </source>
</reference>
<keyword evidence="4" id="KW-1185">Reference proteome</keyword>
<dbReference type="EMBL" id="JBBNAE010000010">
    <property type="protein sequence ID" value="KAK9090336.1"/>
    <property type="molecule type" value="Genomic_DNA"/>
</dbReference>
<keyword evidence="2" id="KW-0732">Signal</keyword>
<dbReference type="AlphaFoldDB" id="A0AAP0EBQ7"/>
<feature type="chain" id="PRO_5043023768" evidence="2">
    <location>
        <begin position="32"/>
        <end position="79"/>
    </location>
</feature>
<name>A0AAP0EBQ7_9MAGN</name>
<dbReference type="Proteomes" id="UP001417504">
    <property type="component" value="Unassembled WGS sequence"/>
</dbReference>